<dbReference type="Proteomes" id="UP001251528">
    <property type="component" value="Unassembled WGS sequence"/>
</dbReference>
<evidence type="ECO:0000313" key="3">
    <source>
        <dbReference type="EMBL" id="KAK2596145.1"/>
    </source>
</evidence>
<gene>
    <name evidence="3" type="ORF">QQS21_006422</name>
</gene>
<dbReference type="PANTHER" id="PTHR21974">
    <property type="entry name" value="RE15880P"/>
    <property type="match status" value="1"/>
</dbReference>
<name>A0AAJ0CNE8_9HYPO</name>
<reference evidence="3" key="1">
    <citation type="submission" date="2023-06" db="EMBL/GenBank/DDBJ databases">
        <title>Conoideocrella luteorostrata (Hypocreales: Clavicipitaceae), a potential biocontrol fungus for elongate hemlock scale in United States Christmas tree production areas.</title>
        <authorList>
            <person name="Barrett H."/>
            <person name="Lovett B."/>
            <person name="Macias A.M."/>
            <person name="Stajich J.E."/>
            <person name="Kasson M.T."/>
        </authorList>
    </citation>
    <scope>NUCLEOTIDE SEQUENCE</scope>
    <source>
        <strain evidence="3">ARSEF 14590</strain>
    </source>
</reference>
<proteinExistence type="predicted"/>
<organism evidence="3 4">
    <name type="scientific">Conoideocrella luteorostrata</name>
    <dbReference type="NCBI Taxonomy" id="1105319"/>
    <lineage>
        <taxon>Eukaryota</taxon>
        <taxon>Fungi</taxon>
        <taxon>Dikarya</taxon>
        <taxon>Ascomycota</taxon>
        <taxon>Pezizomycotina</taxon>
        <taxon>Sordariomycetes</taxon>
        <taxon>Hypocreomycetidae</taxon>
        <taxon>Hypocreales</taxon>
        <taxon>Clavicipitaceae</taxon>
        <taxon>Conoideocrella</taxon>
    </lineage>
</organism>
<dbReference type="AlphaFoldDB" id="A0AAJ0CNE8"/>
<feature type="coiled-coil region" evidence="1">
    <location>
        <begin position="99"/>
        <end position="133"/>
    </location>
</feature>
<keyword evidence="4" id="KW-1185">Reference proteome</keyword>
<comment type="caution">
    <text evidence="3">The sequence shown here is derived from an EMBL/GenBank/DDBJ whole genome shotgun (WGS) entry which is preliminary data.</text>
</comment>
<dbReference type="EMBL" id="JASWJB010000119">
    <property type="protein sequence ID" value="KAK2596145.1"/>
    <property type="molecule type" value="Genomic_DNA"/>
</dbReference>
<protein>
    <submittedName>
        <fullName evidence="3">Uncharacterized protein</fullName>
    </submittedName>
</protein>
<feature type="region of interest" description="Disordered" evidence="2">
    <location>
        <begin position="361"/>
        <end position="380"/>
    </location>
</feature>
<sequence length="380" mass="43668">MMTVEERVLAASTKREELLATIAATEHAHAELTRIKIDLAALKGKSWDADQLFSTWSTRAEKEQQEFEKLRGSKFKKLFTKSSSYKQDLKREEDEAIEASEWKEKADKAMREMRRQVDEMKKTRDSLQKMKDDRLQAQIDLDRLYESVFDGPTLDKPEEDELERQQQVAQQTYDEIQDRHSKTASVAKYVWMAMMSTNGAAASARYALSHSKNDFFDLSTTGPRRRYNTFADADWEERRQLGRVQKNLIEALQLLEKAHELDPDVRGFVMPELADGSSLAGLLDEFLNTPVTDYMFHREIQEAAEAVDAVCVIVDEQFRFVEGKKLAIECERHAASKTLADARKRLSELRIRIFEQVLRGEKEEEPAPPYTAVASDNTSA</sequence>
<evidence type="ECO:0000256" key="2">
    <source>
        <dbReference type="SAM" id="MobiDB-lite"/>
    </source>
</evidence>
<accession>A0AAJ0CNE8</accession>
<keyword evidence="1" id="KW-0175">Coiled coil</keyword>
<dbReference type="PANTHER" id="PTHR21974:SF2">
    <property type="entry name" value="RE15880P"/>
    <property type="match status" value="1"/>
</dbReference>
<evidence type="ECO:0000313" key="4">
    <source>
        <dbReference type="Proteomes" id="UP001251528"/>
    </source>
</evidence>
<evidence type="ECO:0000256" key="1">
    <source>
        <dbReference type="SAM" id="Coils"/>
    </source>
</evidence>